<feature type="compositionally biased region" description="Basic and acidic residues" evidence="26">
    <location>
        <begin position="688"/>
        <end position="699"/>
    </location>
</feature>
<sequence length="1023" mass="115771">MENYVFLRVVGKGSYGEVNLVQHKSDRKQYVIKKLNLRTSSKRERRAAEQEAQLLSQLKHPNIVTYRESWEGKDHQLYIVMGFCEGGDLYHRLKQQKNELLPERQVVEWFVQIAMALQYLHEKHILHRDLKTQNIFLTKTNIIKVGDLGIARVLENQNDMASTLIGTPYYMSPELFSNKPYNYKSDVWALGCCVYEMATLKHAFNAKDMNSLVYRIVEGKLPQMPSKYDPQLGNLIRRMLCKRPDDRPDVKHILRQPYIKQQIAVFLEATKEKTAKSRKKVNSRPSRDAPEVPVLQKQESQYVNSELKSRGNRSDENCSQHSKTQNGTKDVNPLPTPPLSPNTPSQETLNSTSQNIANISNIDIQLQEHVDKLRKAKPPRPAAKQTEKEEKKKKDDAVPQPHPRKQVSGVLMGKYEPPLVSKSSRGTMPPKHTERIGHVKDSRALNFNMSADEDTLKLLQQAAKEDIKTDKQDIREAKEVQKTEAEYCLEDKGTSLESTDKLLEPFVLVELMDPHTPEPLASPSENSKSPLHPLSSLSEPSLSRQHRQKKGEVAREESKMKAANSRPLPPLPEIIPSLGINRLEGDNTEMVKHPPHFQADHQHEPAPQLLVSFEAAPVVKSASCDGISLNAKHTDHLDCPRPAGVAAVTQKEPHTPEPLASASENSKSPLHPLSSFSEPSLSHQSRQKKGEVAHEESKMKAVNSRPLPPLPENYPSVGINRIEGDNTEMVKHPPHSQADHQHEPAPQNRPLSARERRRLRKSQENQSVSAAPVVRSASCDGVSLNAKHTDHLDCPRPASVAAVTHKEKKSSWHHSDEEECSSSTSSTERSEGDYREGKSESNEMQDLVQMMTQTLRMDVRDPLCEQQSSRSNSTMLPEFKLNRKYRDTLMLHGKSGEGDGDFHLSDLRSDDSSGPAKIRRAVEHLRTDVVKGLGVKLLDKVLDIMQEDDEDKREASHPQFRRFISNLKMQGSVPNCIMHNHKGFGLGFLFQVMLRQQMGDEKYKAFAVKVWQLKFFEDVALKC</sequence>
<reference evidence="28" key="1">
    <citation type="submission" date="2018-07" db="EMBL/GenBank/DDBJ databases">
        <title>Comparative genomics of catfishes provides insights into carnivory and benthic adaptation.</title>
        <authorList>
            <person name="Zhang Y."/>
            <person name="Wang D."/>
            <person name="Peng Z."/>
            <person name="Zheng S."/>
            <person name="Shao F."/>
            <person name="Tao W."/>
        </authorList>
    </citation>
    <scope>NUCLEOTIDE SEQUENCE</scope>
    <source>
        <strain evidence="28">Chongqing</strain>
    </source>
</reference>
<dbReference type="InterPro" id="IPR051131">
    <property type="entry name" value="NEK_Ser/Thr_kinase_NIMA"/>
</dbReference>
<evidence type="ECO:0000256" key="25">
    <source>
        <dbReference type="PROSITE-ProRule" id="PRU10141"/>
    </source>
</evidence>
<dbReference type="GO" id="GO:0046872">
    <property type="term" value="F:metal ion binding"/>
    <property type="evidence" value="ECO:0007669"/>
    <property type="project" value="UniProtKB-KW"/>
</dbReference>
<evidence type="ECO:0000313" key="28">
    <source>
        <dbReference type="EMBL" id="KAI5607045.1"/>
    </source>
</evidence>
<feature type="binding site" evidence="25">
    <location>
        <position position="34"/>
    </location>
    <ligand>
        <name>ATP</name>
        <dbReference type="ChEBI" id="CHEBI:30616"/>
    </ligand>
</feature>
<evidence type="ECO:0000256" key="20">
    <source>
        <dbReference type="ARBA" id="ARBA00047899"/>
    </source>
</evidence>
<dbReference type="SMART" id="SM00220">
    <property type="entry name" value="S_TKc"/>
    <property type="match status" value="1"/>
</dbReference>
<evidence type="ECO:0000256" key="22">
    <source>
        <dbReference type="ARBA" id="ARBA00067731"/>
    </source>
</evidence>
<feature type="compositionally biased region" description="Basic and acidic residues" evidence="26">
    <location>
        <begin position="550"/>
        <end position="560"/>
    </location>
</feature>
<keyword evidence="9" id="KW-0597">Phosphoprotein</keyword>
<comment type="catalytic activity">
    <reaction evidence="20">
        <text>L-threonyl-[protein] + ATP = O-phospho-L-threonyl-[protein] + ADP + H(+)</text>
        <dbReference type="Rhea" id="RHEA:46608"/>
        <dbReference type="Rhea" id="RHEA-COMP:11060"/>
        <dbReference type="Rhea" id="RHEA-COMP:11605"/>
        <dbReference type="ChEBI" id="CHEBI:15378"/>
        <dbReference type="ChEBI" id="CHEBI:30013"/>
        <dbReference type="ChEBI" id="CHEBI:30616"/>
        <dbReference type="ChEBI" id="CHEBI:61977"/>
        <dbReference type="ChEBI" id="CHEBI:456216"/>
        <dbReference type="EC" id="2.7.11.1"/>
    </reaction>
</comment>
<feature type="compositionally biased region" description="Polar residues" evidence="26">
    <location>
        <begin position="319"/>
        <end position="329"/>
    </location>
</feature>
<gene>
    <name evidence="28" type="ORF">C0J50_7161</name>
</gene>
<dbReference type="InterPro" id="IPR017441">
    <property type="entry name" value="Protein_kinase_ATP_BS"/>
</dbReference>
<comment type="similarity">
    <text evidence="4">Belongs to the protein kinase superfamily. NEK Ser/Thr protein kinase family. NIMA subfamily.</text>
</comment>
<evidence type="ECO:0000256" key="3">
    <source>
        <dbReference type="ARBA" id="ARBA00004496"/>
    </source>
</evidence>
<comment type="catalytic activity">
    <reaction evidence="21">
        <text>L-seryl-[protein] + ATP = O-phospho-L-seryl-[protein] + ADP + H(+)</text>
        <dbReference type="Rhea" id="RHEA:17989"/>
        <dbReference type="Rhea" id="RHEA-COMP:9863"/>
        <dbReference type="Rhea" id="RHEA-COMP:11604"/>
        <dbReference type="ChEBI" id="CHEBI:15378"/>
        <dbReference type="ChEBI" id="CHEBI:29999"/>
        <dbReference type="ChEBI" id="CHEBI:30616"/>
        <dbReference type="ChEBI" id="CHEBI:83421"/>
        <dbReference type="ChEBI" id="CHEBI:456216"/>
        <dbReference type="EC" id="2.7.11.1"/>
    </reaction>
</comment>
<evidence type="ECO:0000256" key="2">
    <source>
        <dbReference type="ARBA" id="ARBA00004138"/>
    </source>
</evidence>
<dbReference type="GO" id="GO:0005737">
    <property type="term" value="C:cytoplasm"/>
    <property type="evidence" value="ECO:0007669"/>
    <property type="project" value="UniProtKB-SubCell"/>
</dbReference>
<feature type="compositionally biased region" description="Polar residues" evidence="26">
    <location>
        <begin position="662"/>
        <end position="684"/>
    </location>
</feature>
<evidence type="ECO:0000259" key="27">
    <source>
        <dbReference type="PROSITE" id="PS50011"/>
    </source>
</evidence>
<evidence type="ECO:0000256" key="8">
    <source>
        <dbReference type="ARBA" id="ARBA00022527"/>
    </source>
</evidence>
<dbReference type="GO" id="GO:0004674">
    <property type="term" value="F:protein serine/threonine kinase activity"/>
    <property type="evidence" value="ECO:0007669"/>
    <property type="project" value="UniProtKB-KW"/>
</dbReference>
<evidence type="ECO:0000313" key="29">
    <source>
        <dbReference type="Proteomes" id="UP001205998"/>
    </source>
</evidence>
<comment type="cofactor">
    <cofactor evidence="1">
        <name>Mn(2+)</name>
        <dbReference type="ChEBI" id="CHEBI:29035"/>
    </cofactor>
</comment>
<dbReference type="PROSITE" id="PS00108">
    <property type="entry name" value="PROTEIN_KINASE_ST"/>
    <property type="match status" value="1"/>
</dbReference>
<evidence type="ECO:0000256" key="19">
    <source>
        <dbReference type="ARBA" id="ARBA00023306"/>
    </source>
</evidence>
<evidence type="ECO:0000256" key="16">
    <source>
        <dbReference type="ARBA" id="ARBA00022840"/>
    </source>
</evidence>
<keyword evidence="12" id="KW-0479">Metal-binding</keyword>
<keyword evidence="10" id="KW-0132">Cell division</keyword>
<evidence type="ECO:0000256" key="18">
    <source>
        <dbReference type="ARBA" id="ARBA00023273"/>
    </source>
</evidence>
<dbReference type="FunFam" id="1.10.510.10:FF:000219">
    <property type="entry name" value="Putative serine/threonine-protein kinase Nek4"/>
    <property type="match status" value="1"/>
</dbReference>
<dbReference type="CDD" id="cd08223">
    <property type="entry name" value="STKc_Nek4"/>
    <property type="match status" value="1"/>
</dbReference>
<dbReference type="GO" id="GO:0051301">
    <property type="term" value="P:cell division"/>
    <property type="evidence" value="ECO:0007669"/>
    <property type="project" value="UniProtKB-KW"/>
</dbReference>
<feature type="region of interest" description="Disordered" evidence="26">
    <location>
        <begin position="374"/>
        <end position="434"/>
    </location>
</feature>
<name>A0AAD5F884_SILAS</name>
<feature type="region of interest" description="Disordered" evidence="26">
    <location>
        <begin position="274"/>
        <end position="350"/>
    </location>
</feature>
<keyword evidence="8" id="KW-0723">Serine/threonine-protein kinase</keyword>
<proteinExistence type="inferred from homology"/>
<dbReference type="InterPro" id="IPR000719">
    <property type="entry name" value="Prot_kinase_dom"/>
</dbReference>
<feature type="compositionally biased region" description="Basic and acidic residues" evidence="26">
    <location>
        <begin position="722"/>
        <end position="743"/>
    </location>
</feature>
<dbReference type="FunFam" id="3.30.200.20:FF:000247">
    <property type="entry name" value="serine/threonine-protein kinase Nek4 isoform X1"/>
    <property type="match status" value="1"/>
</dbReference>
<dbReference type="GO" id="GO:0005929">
    <property type="term" value="C:cilium"/>
    <property type="evidence" value="ECO:0007669"/>
    <property type="project" value="UniProtKB-SubCell"/>
</dbReference>
<dbReference type="GO" id="GO:0005524">
    <property type="term" value="F:ATP binding"/>
    <property type="evidence" value="ECO:0007669"/>
    <property type="project" value="UniProtKB-UniRule"/>
</dbReference>
<comment type="subcellular location">
    <subcellularLocation>
        <location evidence="2">Cell projection</location>
        <location evidence="2">Cilium</location>
    </subcellularLocation>
    <subcellularLocation>
        <location evidence="3">Cytoplasm</location>
    </subcellularLocation>
</comment>
<dbReference type="AlphaFoldDB" id="A0AAD5F884"/>
<dbReference type="InterPro" id="IPR008271">
    <property type="entry name" value="Ser/Thr_kinase_AS"/>
</dbReference>
<dbReference type="PANTHER" id="PTHR44899:SF7">
    <property type="entry name" value="NIMA-RELATED KINASE"/>
    <property type="match status" value="1"/>
</dbReference>
<dbReference type="SUPFAM" id="SSF56112">
    <property type="entry name" value="Protein kinase-like (PK-like)"/>
    <property type="match status" value="1"/>
</dbReference>
<dbReference type="EC" id="2.7.11.1" evidence="5"/>
<protein>
    <recommendedName>
        <fullName evidence="22">Serine/threonine-protein kinase Nek4</fullName>
        <ecNumber evidence="5">2.7.11.1</ecNumber>
    </recommendedName>
    <alternativeName>
        <fullName evidence="24">Never in mitosis A-related kinase 4</fullName>
    </alternativeName>
    <alternativeName>
        <fullName evidence="23">Serine/threonine-protein kinase 2</fullName>
    </alternativeName>
</protein>
<keyword evidence="18" id="KW-0966">Cell projection</keyword>
<keyword evidence="14" id="KW-0498">Mitosis</keyword>
<dbReference type="PANTHER" id="PTHR44899">
    <property type="entry name" value="CAMK FAMILY PROTEIN KINASE"/>
    <property type="match status" value="1"/>
</dbReference>
<dbReference type="Gene3D" id="3.30.200.20">
    <property type="entry name" value="Phosphorylase Kinase, domain 1"/>
    <property type="match status" value="1"/>
</dbReference>
<evidence type="ECO:0000256" key="13">
    <source>
        <dbReference type="ARBA" id="ARBA00022741"/>
    </source>
</evidence>
<evidence type="ECO:0000256" key="14">
    <source>
        <dbReference type="ARBA" id="ARBA00022776"/>
    </source>
</evidence>
<dbReference type="Proteomes" id="UP001205998">
    <property type="component" value="Unassembled WGS sequence"/>
</dbReference>
<evidence type="ECO:0000256" key="23">
    <source>
        <dbReference type="ARBA" id="ARBA00080102"/>
    </source>
</evidence>
<evidence type="ECO:0000256" key="7">
    <source>
        <dbReference type="ARBA" id="ARBA00022490"/>
    </source>
</evidence>
<evidence type="ECO:0000256" key="26">
    <source>
        <dbReference type="SAM" id="MobiDB-lite"/>
    </source>
</evidence>
<dbReference type="EMBL" id="MU593954">
    <property type="protein sequence ID" value="KAI5607045.1"/>
    <property type="molecule type" value="Genomic_DNA"/>
</dbReference>
<feature type="region of interest" description="Disordered" evidence="26">
    <location>
        <begin position="514"/>
        <end position="578"/>
    </location>
</feature>
<evidence type="ECO:0000256" key="11">
    <source>
        <dbReference type="ARBA" id="ARBA00022679"/>
    </source>
</evidence>
<dbReference type="Gene3D" id="1.10.510.10">
    <property type="entry name" value="Transferase(Phosphotransferase) domain 1"/>
    <property type="match status" value="1"/>
</dbReference>
<feature type="compositionally biased region" description="Basic and acidic residues" evidence="26">
    <location>
        <begin position="385"/>
        <end position="397"/>
    </location>
</feature>
<feature type="region of interest" description="Disordered" evidence="26">
    <location>
        <begin position="646"/>
        <end position="774"/>
    </location>
</feature>
<keyword evidence="29" id="KW-1185">Reference proteome</keyword>
<dbReference type="PROSITE" id="PS50011">
    <property type="entry name" value="PROTEIN_KINASE_DOM"/>
    <property type="match status" value="1"/>
</dbReference>
<evidence type="ECO:0000256" key="24">
    <source>
        <dbReference type="ARBA" id="ARBA00082679"/>
    </source>
</evidence>
<evidence type="ECO:0000256" key="12">
    <source>
        <dbReference type="ARBA" id="ARBA00022723"/>
    </source>
</evidence>
<comment type="caution">
    <text evidence="28">The sequence shown here is derived from an EMBL/GenBank/DDBJ whole genome shotgun (WGS) entry which is preliminary data.</text>
</comment>
<dbReference type="Pfam" id="PF00069">
    <property type="entry name" value="Pkinase"/>
    <property type="match status" value="1"/>
</dbReference>
<keyword evidence="11" id="KW-0808">Transferase</keyword>
<evidence type="ECO:0000256" key="21">
    <source>
        <dbReference type="ARBA" id="ARBA00048679"/>
    </source>
</evidence>
<evidence type="ECO:0000256" key="15">
    <source>
        <dbReference type="ARBA" id="ARBA00022777"/>
    </source>
</evidence>
<keyword evidence="17" id="KW-0460">Magnesium</keyword>
<feature type="compositionally biased region" description="Low complexity" evidence="26">
    <location>
        <begin position="527"/>
        <end position="543"/>
    </location>
</feature>
<feature type="compositionally biased region" description="Polar residues" evidence="26">
    <location>
        <begin position="297"/>
        <end position="306"/>
    </location>
</feature>
<dbReference type="PROSITE" id="PS00107">
    <property type="entry name" value="PROTEIN_KINASE_ATP"/>
    <property type="match status" value="1"/>
</dbReference>
<keyword evidence="6" id="KW-0488">Methylation</keyword>
<keyword evidence="19" id="KW-0131">Cell cycle</keyword>
<evidence type="ECO:0000256" key="6">
    <source>
        <dbReference type="ARBA" id="ARBA00022481"/>
    </source>
</evidence>
<feature type="region of interest" description="Disordered" evidence="26">
    <location>
        <begin position="805"/>
        <end position="844"/>
    </location>
</feature>
<accession>A0AAD5F884</accession>
<evidence type="ECO:0000256" key="10">
    <source>
        <dbReference type="ARBA" id="ARBA00022618"/>
    </source>
</evidence>
<evidence type="ECO:0000256" key="9">
    <source>
        <dbReference type="ARBA" id="ARBA00022553"/>
    </source>
</evidence>
<evidence type="ECO:0000256" key="17">
    <source>
        <dbReference type="ARBA" id="ARBA00022842"/>
    </source>
</evidence>
<evidence type="ECO:0000256" key="4">
    <source>
        <dbReference type="ARBA" id="ARBA00010886"/>
    </source>
</evidence>
<feature type="compositionally biased region" description="Basic and acidic residues" evidence="26">
    <location>
        <begin position="828"/>
        <end position="841"/>
    </location>
</feature>
<feature type="domain" description="Protein kinase" evidence="27">
    <location>
        <begin position="4"/>
        <end position="259"/>
    </location>
</feature>
<keyword evidence="7" id="KW-0963">Cytoplasm</keyword>
<feature type="compositionally biased region" description="Basic and acidic residues" evidence="26">
    <location>
        <begin position="307"/>
        <end position="318"/>
    </location>
</feature>
<evidence type="ECO:0000256" key="5">
    <source>
        <dbReference type="ARBA" id="ARBA00012513"/>
    </source>
</evidence>
<dbReference type="InterPro" id="IPR011009">
    <property type="entry name" value="Kinase-like_dom_sf"/>
</dbReference>
<organism evidence="28 29">
    <name type="scientific">Silurus asotus</name>
    <name type="common">Amur catfish</name>
    <name type="synonym">Parasilurus asotus</name>
    <dbReference type="NCBI Taxonomy" id="30991"/>
    <lineage>
        <taxon>Eukaryota</taxon>
        <taxon>Metazoa</taxon>
        <taxon>Chordata</taxon>
        <taxon>Craniata</taxon>
        <taxon>Vertebrata</taxon>
        <taxon>Euteleostomi</taxon>
        <taxon>Actinopterygii</taxon>
        <taxon>Neopterygii</taxon>
        <taxon>Teleostei</taxon>
        <taxon>Ostariophysi</taxon>
        <taxon>Siluriformes</taxon>
        <taxon>Siluridae</taxon>
        <taxon>Silurus</taxon>
    </lineage>
</organism>
<evidence type="ECO:0000256" key="1">
    <source>
        <dbReference type="ARBA" id="ARBA00001936"/>
    </source>
</evidence>
<keyword evidence="13 25" id="KW-0547">Nucleotide-binding</keyword>
<keyword evidence="16 25" id="KW-0067">ATP-binding</keyword>
<keyword evidence="15 28" id="KW-0418">Kinase</keyword>